<dbReference type="InterPro" id="IPR017739">
    <property type="entry name" value="T6SS-assoc_VCA0119"/>
</dbReference>
<dbReference type="Pfam" id="PF06812">
    <property type="entry name" value="ImpA_N"/>
    <property type="match status" value="1"/>
</dbReference>
<protein>
    <submittedName>
        <fullName evidence="3">Type VI secretion-associated protein, ImpA family</fullName>
    </submittedName>
</protein>
<dbReference type="EMBL" id="OJIN01000064">
    <property type="protein sequence ID" value="SPD72826.1"/>
    <property type="molecule type" value="Genomic_DNA"/>
</dbReference>
<dbReference type="InterPro" id="IPR010657">
    <property type="entry name" value="ImpA_N"/>
</dbReference>
<name>A0A445MTN9_9BACT</name>
<reference evidence="3" key="1">
    <citation type="submission" date="2018-01" db="EMBL/GenBank/DDBJ databases">
        <authorList>
            <person name="Regsiter A."/>
            <person name="William W."/>
        </authorList>
    </citation>
    <scope>NUCLEOTIDE SEQUENCE</scope>
    <source>
        <strain evidence="3">TRIP AH-1</strain>
    </source>
</reference>
<proteinExistence type="predicted"/>
<evidence type="ECO:0000259" key="2">
    <source>
        <dbReference type="Pfam" id="PF06812"/>
    </source>
</evidence>
<dbReference type="Pfam" id="PF16989">
    <property type="entry name" value="T6SS_VasJ"/>
    <property type="match status" value="1"/>
</dbReference>
<evidence type="ECO:0000256" key="1">
    <source>
        <dbReference type="SAM" id="MobiDB-lite"/>
    </source>
</evidence>
<feature type="domain" description="ImpA N-terminal" evidence="2">
    <location>
        <begin position="9"/>
        <end position="130"/>
    </location>
</feature>
<sequence length="450" mass="50415">MNIDLDAILAPIPGDNPAGEDLRYTQVYDEIKEARRADDPLDRGDWGREIKTADWDKVIKISVDALTEKTKDLQIAAWLTEALTRRQGFEGLAKGLRIILVFLLDFWEHLYPDISDGDLEFRSGPLEFLNNNLWLPIKEVPITDSRVTPGYSWLKWQESRTVGYEKDTLNQYGDADEAKKAARDEKIAEGKLTAEDFDAAVAASTKAFYVKLDQTLGLCLQGFKVIDETVDEKFGKEAPRLSEFRQALEDCETLIVRILKEKRVAEPDAEPQSETSAEDTGGSLKDRYPAEGTESESVSEGQPGAGFTAGAMFSSTVPIDSDVVEQALWKDALNTLQKSGIKDALSKLLNASCGAPSVRQKNRYRLLIAKLCLKAGRPDLARPIIDELHTLIQQLNLEQWESPIWIAEVIDAFYQCLTAEGASDDDIYRARNELFQRLCSKDITKAIIYK</sequence>
<feature type="region of interest" description="Disordered" evidence="1">
    <location>
        <begin position="265"/>
        <end position="305"/>
    </location>
</feature>
<dbReference type="AlphaFoldDB" id="A0A445MTN9"/>
<accession>A0A445MTN9</accession>
<dbReference type="PANTHER" id="PTHR37951:SF1">
    <property type="entry name" value="TYPE VI SECRETION SYSTEM COMPONENT TSSA1"/>
    <property type="match status" value="1"/>
</dbReference>
<dbReference type="InterPro" id="IPR017740">
    <property type="entry name" value="TssA-like"/>
</dbReference>
<evidence type="ECO:0000313" key="3">
    <source>
        <dbReference type="EMBL" id="SPD72826.1"/>
    </source>
</evidence>
<gene>
    <name evidence="3" type="ORF">PITCH_A1560006</name>
</gene>
<dbReference type="PANTHER" id="PTHR37951">
    <property type="entry name" value="CYTOPLASMIC PROTEIN-RELATED"/>
    <property type="match status" value="1"/>
</dbReference>
<organism evidence="3">
    <name type="scientific">uncultured Desulfobacterium sp</name>
    <dbReference type="NCBI Taxonomy" id="201089"/>
    <lineage>
        <taxon>Bacteria</taxon>
        <taxon>Pseudomonadati</taxon>
        <taxon>Thermodesulfobacteriota</taxon>
        <taxon>Desulfobacteria</taxon>
        <taxon>Desulfobacterales</taxon>
        <taxon>Desulfobacteriaceae</taxon>
        <taxon>Desulfobacterium</taxon>
        <taxon>environmental samples</taxon>
    </lineage>
</organism>
<dbReference type="NCBIfam" id="TIGR03363">
    <property type="entry name" value="VI_chp_8"/>
    <property type="match status" value="1"/>
</dbReference>